<keyword evidence="3" id="KW-1185">Reference proteome</keyword>
<dbReference type="InterPro" id="IPR015943">
    <property type="entry name" value="WD40/YVTN_repeat-like_dom_sf"/>
</dbReference>
<organism evidence="2 3">
    <name type="scientific">Bugula neritina</name>
    <name type="common">Brown bryozoan</name>
    <name type="synonym">Sertularia neritina</name>
    <dbReference type="NCBI Taxonomy" id="10212"/>
    <lineage>
        <taxon>Eukaryota</taxon>
        <taxon>Metazoa</taxon>
        <taxon>Spiralia</taxon>
        <taxon>Lophotrochozoa</taxon>
        <taxon>Bryozoa</taxon>
        <taxon>Gymnolaemata</taxon>
        <taxon>Cheilostomatida</taxon>
        <taxon>Flustrina</taxon>
        <taxon>Buguloidea</taxon>
        <taxon>Bugulidae</taxon>
        <taxon>Bugula</taxon>
    </lineage>
</organism>
<proteinExistence type="predicted"/>
<dbReference type="AlphaFoldDB" id="A0A7J7KFK2"/>
<dbReference type="InterPro" id="IPR050358">
    <property type="entry name" value="RSE1/DDB1/CFT1"/>
</dbReference>
<dbReference type="EMBL" id="VXIV02000725">
    <property type="protein sequence ID" value="KAF6036418.1"/>
    <property type="molecule type" value="Genomic_DNA"/>
</dbReference>
<name>A0A7J7KFK2_BUGNE</name>
<evidence type="ECO:0000313" key="3">
    <source>
        <dbReference type="Proteomes" id="UP000593567"/>
    </source>
</evidence>
<dbReference type="PANTHER" id="PTHR10644">
    <property type="entry name" value="DNA REPAIR/RNA PROCESSING CPSF FAMILY"/>
    <property type="match status" value="1"/>
</dbReference>
<feature type="domain" description="RSE1/DDB1/CPSF1 first beta-propeller" evidence="1">
    <location>
        <begin position="44"/>
        <end position="284"/>
    </location>
</feature>
<dbReference type="Proteomes" id="UP000593567">
    <property type="component" value="Unassembled WGS sequence"/>
</dbReference>
<dbReference type="InterPro" id="IPR018846">
    <property type="entry name" value="Beta-prop_RSE1/DDB1/CPSF1_1st"/>
</dbReference>
<comment type="caution">
    <text evidence="2">The sequence shown here is derived from an EMBL/GenBank/DDBJ whole genome shotgun (WGS) entry which is preliminary data.</text>
</comment>
<evidence type="ECO:0000259" key="1">
    <source>
        <dbReference type="Pfam" id="PF10433"/>
    </source>
</evidence>
<dbReference type="OrthoDB" id="6109at2759"/>
<sequence length="290" mass="32826">MQRKICCQLWSTTLTREYVTLSLHYFEEDDLKSGLYSNFKKPVVRIDPDLRCAAMLVYGCQLIIFPFKKDAAADGSAVSKSPFAPSYIIDLSKMEEKIHNVVDMQFLQGYYEPTLFILYEPIRTWVGRLPTRKDTCRLATLSLNMQEKVHPVIWSLDNLPYDCQKALPLPKPTGGVLVFTVSSVIYLNQNVPPYAVSLLNAGDHVTNFPMKAQESVAIMLDNSHVCLLSSNQAVISTKSGEIYVMTLCLDNTRAVRNFHFDKAASSVLPSCKFITYYLLKNGILTFFSFE</sequence>
<protein>
    <submittedName>
        <fullName evidence="2">Cpsf160</fullName>
    </submittedName>
</protein>
<gene>
    <name evidence="2" type="ORF">EB796_005262</name>
</gene>
<accession>A0A7J7KFK2</accession>
<evidence type="ECO:0000313" key="2">
    <source>
        <dbReference type="EMBL" id="KAF6036418.1"/>
    </source>
</evidence>
<dbReference type="Gene3D" id="2.130.10.10">
    <property type="entry name" value="YVTN repeat-like/Quinoprotein amine dehydrogenase"/>
    <property type="match status" value="1"/>
</dbReference>
<reference evidence="2" key="1">
    <citation type="submission" date="2020-06" db="EMBL/GenBank/DDBJ databases">
        <title>Draft genome of Bugula neritina, a colonial animal packing powerful symbionts and potential medicines.</title>
        <authorList>
            <person name="Rayko M."/>
        </authorList>
    </citation>
    <scope>NUCLEOTIDE SEQUENCE [LARGE SCALE GENOMIC DNA]</scope>
    <source>
        <strain evidence="2">Kwan_BN1</strain>
    </source>
</reference>
<dbReference type="Pfam" id="PF10433">
    <property type="entry name" value="Beta-prop_RSE1_1st"/>
    <property type="match status" value="1"/>
</dbReference>